<dbReference type="GO" id="GO:0006357">
    <property type="term" value="P:regulation of transcription by RNA polymerase II"/>
    <property type="evidence" value="ECO:0007669"/>
    <property type="project" value="UniProtKB-ARBA"/>
</dbReference>
<evidence type="ECO:0000256" key="5">
    <source>
        <dbReference type="ARBA" id="ARBA00022833"/>
    </source>
</evidence>
<dbReference type="Proteomes" id="UP001652626">
    <property type="component" value="Chromosome 19"/>
</dbReference>
<evidence type="ECO:0000256" key="6">
    <source>
        <dbReference type="ARBA" id="ARBA00023015"/>
    </source>
</evidence>
<feature type="domain" description="C2H2-type" evidence="11">
    <location>
        <begin position="255"/>
        <end position="282"/>
    </location>
</feature>
<dbReference type="InterPro" id="IPR013087">
    <property type="entry name" value="Znf_C2H2_type"/>
</dbReference>
<keyword evidence="8" id="KW-0539">Nucleus</keyword>
<feature type="domain" description="C2H2-type" evidence="11">
    <location>
        <begin position="228"/>
        <end position="255"/>
    </location>
</feature>
<feature type="domain" description="C2H2-type" evidence="11">
    <location>
        <begin position="341"/>
        <end position="368"/>
    </location>
</feature>
<dbReference type="SUPFAM" id="SSF57667">
    <property type="entry name" value="beta-beta-alpha zinc fingers"/>
    <property type="match status" value="6"/>
</dbReference>
<evidence type="ECO:0000259" key="11">
    <source>
        <dbReference type="PROSITE" id="PS50157"/>
    </source>
</evidence>
<evidence type="ECO:0000313" key="12">
    <source>
        <dbReference type="Proteomes" id="UP001652626"/>
    </source>
</evidence>
<dbReference type="InterPro" id="IPR036236">
    <property type="entry name" value="Znf_C2H2_sf"/>
</dbReference>
<dbReference type="FunFam" id="3.30.160.60:FF:001289">
    <property type="entry name" value="Zinc finger protein 574"/>
    <property type="match status" value="1"/>
</dbReference>
<dbReference type="Pfam" id="PF00096">
    <property type="entry name" value="zf-C2H2"/>
    <property type="match status" value="4"/>
</dbReference>
<feature type="domain" description="C2H2-type" evidence="11">
    <location>
        <begin position="369"/>
        <end position="396"/>
    </location>
</feature>
<feature type="domain" description="C2H2-type" evidence="11">
    <location>
        <begin position="170"/>
        <end position="198"/>
    </location>
</feature>
<evidence type="ECO:0000256" key="3">
    <source>
        <dbReference type="ARBA" id="ARBA00022737"/>
    </source>
</evidence>
<dbReference type="OMA" id="KMDHYVL"/>
<dbReference type="PANTHER" id="PTHR24377">
    <property type="entry name" value="IP01015P-RELATED"/>
    <property type="match status" value="1"/>
</dbReference>
<dbReference type="Gene3D" id="3.30.160.60">
    <property type="entry name" value="Classic Zinc Finger"/>
    <property type="match status" value="8"/>
</dbReference>
<accession>A0A8B8IDL8</accession>
<dbReference type="AlphaFoldDB" id="A0A8B8IDL8"/>
<reference evidence="13" key="1">
    <citation type="submission" date="2025-08" db="UniProtKB">
        <authorList>
            <consortium name="RefSeq"/>
        </authorList>
    </citation>
    <scope>IDENTIFICATION</scope>
    <source>
        <tissue evidence="13">Whole body</tissue>
    </source>
</reference>
<feature type="domain" description="C2H2-type" evidence="11">
    <location>
        <begin position="138"/>
        <end position="157"/>
    </location>
</feature>
<evidence type="ECO:0000256" key="1">
    <source>
        <dbReference type="ARBA" id="ARBA00004123"/>
    </source>
</evidence>
<evidence type="ECO:0000256" key="7">
    <source>
        <dbReference type="ARBA" id="ARBA00023163"/>
    </source>
</evidence>
<feature type="domain" description="C2H2-type" evidence="11">
    <location>
        <begin position="308"/>
        <end position="335"/>
    </location>
</feature>
<feature type="domain" description="C2H2-type" evidence="11">
    <location>
        <begin position="283"/>
        <end position="310"/>
    </location>
</feature>
<gene>
    <name evidence="13" type="primary">LOC113399397</name>
</gene>
<keyword evidence="2" id="KW-0479">Metal-binding</keyword>
<evidence type="ECO:0000256" key="10">
    <source>
        <dbReference type="SAM" id="MobiDB-lite"/>
    </source>
</evidence>
<keyword evidence="12" id="KW-1185">Reference proteome</keyword>
<evidence type="ECO:0000313" key="13">
    <source>
        <dbReference type="RefSeq" id="XP_026494301.1"/>
    </source>
</evidence>
<comment type="subcellular location">
    <subcellularLocation>
        <location evidence="1">Nucleus</location>
    </subcellularLocation>
</comment>
<feature type="domain" description="C2H2-type" evidence="11">
    <location>
        <begin position="80"/>
        <end position="108"/>
    </location>
</feature>
<dbReference type="FunFam" id="3.30.160.60:FF:000303">
    <property type="entry name" value="Zinc finger protein 41"/>
    <property type="match status" value="1"/>
</dbReference>
<evidence type="ECO:0000256" key="8">
    <source>
        <dbReference type="ARBA" id="ARBA00023242"/>
    </source>
</evidence>
<dbReference type="PROSITE" id="PS50157">
    <property type="entry name" value="ZINC_FINGER_C2H2_2"/>
    <property type="match status" value="9"/>
</dbReference>
<dbReference type="GO" id="GO:1990837">
    <property type="term" value="F:sequence-specific double-stranded DNA binding"/>
    <property type="evidence" value="ECO:0007669"/>
    <property type="project" value="UniProtKB-ARBA"/>
</dbReference>
<dbReference type="PROSITE" id="PS00028">
    <property type="entry name" value="ZINC_FINGER_C2H2_1"/>
    <property type="match status" value="5"/>
</dbReference>
<keyword evidence="4 9" id="KW-0863">Zinc-finger</keyword>
<sequence>MPRKRKRLGRPPGSKNIKSKKAEETVIKTENDADECNEQTNICTYCSRTFESRIYLLRHIKYCSKPLTMPDVGKPIKSTFTCNQCHKKFRFKKSYTNHLRDEHSNAPGSIACSQCSVVCPNKEILTKHIENIHQREIFECEHCGKKFVRRSHVLRHMMQRGCDGRNVSVFPCEICDATFSRKDNLMVHLRMQHIASKFFSCKLCDFQTRNFSKLIVHHQCKHIEIPQYECDHCGKITSSRGAIAKHLEIHGEKKYACDVCGYSTFTIEVMRRHVFTHVPEKPYKCNICKRSYIQKVQLQRHMEKHNGSTCTKCGLSFQSKARLLIHEREHMGLTKLLCPIETCVYSKKEFSNEESLQSHVKMHLDEKPYECEVCPKRFHSDANMRRHMSTHALERPRRCMYCVAARAYVRGEQLVRHVRKSHPQVFRERLLHVRRVLGSNLGMDRVRKSELESILNVLDAESDRILEGYGQGVLYGGLQEQTQSEMEDEQIQEEEDSPLMSEEELAESLKKLLSQLIDNEMLECFGWPDESVDVVLEKVIENCGARAADRDKWTRVQRLRENAKHLFLYVIEDKNIARMLDTHTIDQIINHILDQVSKPDDSDNEDDKSKKMRK</sequence>
<feature type="region of interest" description="Disordered" evidence="10">
    <location>
        <begin position="1"/>
        <end position="24"/>
    </location>
</feature>
<dbReference type="GeneID" id="113399397"/>
<proteinExistence type="predicted"/>
<dbReference type="RefSeq" id="XP_026494301.1">
    <property type="nucleotide sequence ID" value="XM_026638516.2"/>
</dbReference>
<keyword evidence="6" id="KW-0805">Transcription regulation</keyword>
<evidence type="ECO:0000256" key="4">
    <source>
        <dbReference type="ARBA" id="ARBA00022771"/>
    </source>
</evidence>
<keyword evidence="5" id="KW-0862">Zinc</keyword>
<dbReference type="GO" id="GO:0005634">
    <property type="term" value="C:nucleus"/>
    <property type="evidence" value="ECO:0007669"/>
    <property type="project" value="UniProtKB-SubCell"/>
</dbReference>
<dbReference type="OrthoDB" id="654211at2759"/>
<keyword evidence="7" id="KW-0804">Transcription</keyword>
<keyword evidence="3" id="KW-0677">Repeat</keyword>
<dbReference type="InterPro" id="IPR050826">
    <property type="entry name" value="Krueppel_C2H2_ZnFinger"/>
</dbReference>
<evidence type="ECO:0000256" key="9">
    <source>
        <dbReference type="PROSITE-ProRule" id="PRU00042"/>
    </source>
</evidence>
<dbReference type="Pfam" id="PF13894">
    <property type="entry name" value="zf-C2H2_4"/>
    <property type="match status" value="1"/>
</dbReference>
<protein>
    <submittedName>
        <fullName evidence="13">Zinc finger protein 260-like</fullName>
    </submittedName>
</protein>
<dbReference type="SMART" id="SM00355">
    <property type="entry name" value="ZnF_C2H2"/>
    <property type="match status" value="13"/>
</dbReference>
<organism evidence="12 13">
    <name type="scientific">Vanessa tameamea</name>
    <name type="common">Kamehameha butterfly</name>
    <dbReference type="NCBI Taxonomy" id="334116"/>
    <lineage>
        <taxon>Eukaryota</taxon>
        <taxon>Metazoa</taxon>
        <taxon>Ecdysozoa</taxon>
        <taxon>Arthropoda</taxon>
        <taxon>Hexapoda</taxon>
        <taxon>Insecta</taxon>
        <taxon>Pterygota</taxon>
        <taxon>Neoptera</taxon>
        <taxon>Endopterygota</taxon>
        <taxon>Lepidoptera</taxon>
        <taxon>Glossata</taxon>
        <taxon>Ditrysia</taxon>
        <taxon>Papilionoidea</taxon>
        <taxon>Nymphalidae</taxon>
        <taxon>Nymphalinae</taxon>
        <taxon>Vanessa</taxon>
    </lineage>
</organism>
<evidence type="ECO:0000256" key="2">
    <source>
        <dbReference type="ARBA" id="ARBA00022723"/>
    </source>
</evidence>
<name>A0A8B8IDL8_VANTA</name>
<dbReference type="GO" id="GO:0008270">
    <property type="term" value="F:zinc ion binding"/>
    <property type="evidence" value="ECO:0007669"/>
    <property type="project" value="UniProtKB-KW"/>
</dbReference>